<feature type="compositionally biased region" description="Polar residues" evidence="1">
    <location>
        <begin position="47"/>
        <end position="56"/>
    </location>
</feature>
<dbReference type="RefSeq" id="WP_193768986.1">
    <property type="nucleotide sequence ID" value="NZ_JARSFG010000019.1"/>
</dbReference>
<keyword evidence="3" id="KW-1185">Reference proteome</keyword>
<reference evidence="2 3" key="1">
    <citation type="submission" date="2023-03" db="EMBL/GenBank/DDBJ databases">
        <title>Bacillus Genome Sequencing.</title>
        <authorList>
            <person name="Dunlap C."/>
        </authorList>
    </citation>
    <scope>NUCLEOTIDE SEQUENCE [LARGE SCALE GENOMIC DNA]</scope>
    <source>
        <strain evidence="2 3">B-59205</strain>
    </source>
</reference>
<evidence type="ECO:0000313" key="2">
    <source>
        <dbReference type="EMBL" id="MEC1179642.1"/>
    </source>
</evidence>
<sequence length="56" mass="6677">MKHNRQNNEQGKKQNPMQREEFAAEPDFREMEKSNQYAGKQQPKKNIGNQNNEETK</sequence>
<feature type="region of interest" description="Disordered" evidence="1">
    <location>
        <begin position="1"/>
        <end position="56"/>
    </location>
</feature>
<protein>
    <recommendedName>
        <fullName evidence="4">Glycogen biosynthesis protein GlgD</fullName>
    </recommendedName>
</protein>
<dbReference type="EMBL" id="JARSFG010000019">
    <property type="protein sequence ID" value="MEC1179642.1"/>
    <property type="molecule type" value="Genomic_DNA"/>
</dbReference>
<name>A0AAW9NQ09_9BACL</name>
<feature type="compositionally biased region" description="Polar residues" evidence="1">
    <location>
        <begin position="7"/>
        <end position="17"/>
    </location>
</feature>
<dbReference type="Proteomes" id="UP001344888">
    <property type="component" value="Unassembled WGS sequence"/>
</dbReference>
<feature type="compositionally biased region" description="Basic and acidic residues" evidence="1">
    <location>
        <begin position="18"/>
        <end position="33"/>
    </location>
</feature>
<comment type="caution">
    <text evidence="2">The sequence shown here is derived from an EMBL/GenBank/DDBJ whole genome shotgun (WGS) entry which is preliminary data.</text>
</comment>
<accession>A0AAW9NQ09</accession>
<evidence type="ECO:0008006" key="4">
    <source>
        <dbReference type="Google" id="ProtNLM"/>
    </source>
</evidence>
<proteinExistence type="predicted"/>
<evidence type="ECO:0000256" key="1">
    <source>
        <dbReference type="SAM" id="MobiDB-lite"/>
    </source>
</evidence>
<evidence type="ECO:0000313" key="3">
    <source>
        <dbReference type="Proteomes" id="UP001344888"/>
    </source>
</evidence>
<organism evidence="2 3">
    <name type="scientific">Metasolibacillus meyeri</name>
    <dbReference type="NCBI Taxonomy" id="1071052"/>
    <lineage>
        <taxon>Bacteria</taxon>
        <taxon>Bacillati</taxon>
        <taxon>Bacillota</taxon>
        <taxon>Bacilli</taxon>
        <taxon>Bacillales</taxon>
        <taxon>Caryophanaceae</taxon>
        <taxon>Metasolibacillus</taxon>
    </lineage>
</organism>
<dbReference type="AlphaFoldDB" id="A0AAW9NQ09"/>
<gene>
    <name evidence="2" type="ORF">P9B03_14170</name>
</gene>